<dbReference type="RefSeq" id="WP_062819092.1">
    <property type="nucleotide sequence ID" value="NZ_CP014352.1"/>
</dbReference>
<evidence type="ECO:0000313" key="2">
    <source>
        <dbReference type="EMBL" id="AOZ46166.1"/>
    </source>
</evidence>
<evidence type="ECO:0000313" key="1">
    <source>
        <dbReference type="EMBL" id="AMS04676.1"/>
    </source>
</evidence>
<protein>
    <recommendedName>
        <fullName evidence="5">Minor tail protein</fullName>
    </recommendedName>
</protein>
<dbReference type="Proteomes" id="UP000075221">
    <property type="component" value="Chromosome"/>
</dbReference>
<reference evidence="2 4" key="1">
    <citation type="journal article" date="2016" name="Plant Dis.">
        <title>Improved production of propionic acid using genome shuffling.</title>
        <authorList>
            <person name="Luna-Flores C.H."/>
            <person name="Palfreyman R.W."/>
            <person name="Kromer J.O."/>
            <person name="Nielsen L.K."/>
            <person name="Marcellin E."/>
        </authorList>
    </citation>
    <scope>NUCLEOTIDE SEQUENCE [LARGE SCALE GENOMIC DNA]</scope>
    <source>
        <strain evidence="2 4">F3E8</strain>
    </source>
</reference>
<keyword evidence="4" id="KW-1185">Reference proteome</keyword>
<reference evidence="1 3" key="2">
    <citation type="submission" date="2016-02" db="EMBL/GenBank/DDBJ databases">
        <title>Complete Genome Sequence of Propionibacterium acidipropionici ATCC 55737.</title>
        <authorList>
            <person name="Luna Flores C.H."/>
            <person name="Nielsen L.K."/>
            <person name="Marcellin E."/>
        </authorList>
    </citation>
    <scope>NUCLEOTIDE SEQUENCE [LARGE SCALE GENOMIC DNA]</scope>
    <source>
        <strain evidence="1 3">ATCC 55737</strain>
    </source>
</reference>
<sequence>MTTIDPPETDLPVPYKLGRIVGRVAFAVGDSTQDEDQNPGLVPVVGERLIQFVPAEGTRIVSGTDPVTRVDNRPITADLDAQGDLSRNGQKGIKLWCGVWTCKPASPTVLNFDQFDFELTEAHTDDAPLQLWSAAPYTPPEGTTVNTLVVPSGASNGQVLAWGDDGLAWQDGASGEVSWDDVAGKPSTFPPTIGTTATTAMAGNTAIPAAPTADTLSGATAVGKQIIKATDAAAARTAIGAGTSSLALGTTATTAAKGDHTHSYNDLTDKPAIPAAPAEERLVPTGGTTNQVLKVGSDGKAAWGADANTQPPTLTADAVQAGTATTPSSITAKVLADEIDRRVAAAIAALPSGG</sequence>
<dbReference type="EMBL" id="CP015970">
    <property type="protein sequence ID" value="AOZ46166.1"/>
    <property type="molecule type" value="Genomic_DNA"/>
</dbReference>
<accession>A0AAC9FBW5</accession>
<organism evidence="1 3">
    <name type="scientific">Acidipropionibacterium acidipropionici</name>
    <dbReference type="NCBI Taxonomy" id="1748"/>
    <lineage>
        <taxon>Bacteria</taxon>
        <taxon>Bacillati</taxon>
        <taxon>Actinomycetota</taxon>
        <taxon>Actinomycetes</taxon>
        <taxon>Propionibacteriales</taxon>
        <taxon>Propionibacteriaceae</taxon>
        <taxon>Acidipropionibacterium</taxon>
    </lineage>
</organism>
<proteinExistence type="predicted"/>
<evidence type="ECO:0008006" key="5">
    <source>
        <dbReference type="Google" id="ProtNLM"/>
    </source>
</evidence>
<name>A0AAC9FBW5_9ACTN</name>
<evidence type="ECO:0000313" key="3">
    <source>
        <dbReference type="Proteomes" id="UP000075221"/>
    </source>
</evidence>
<gene>
    <name evidence="2" type="ORF">A8L58_04890</name>
    <name evidence="1" type="ORF">AXH35_03425</name>
</gene>
<dbReference type="EMBL" id="CP014352">
    <property type="protein sequence ID" value="AMS04676.1"/>
    <property type="molecule type" value="Genomic_DNA"/>
</dbReference>
<dbReference type="AlphaFoldDB" id="A0AAC9FBW5"/>
<evidence type="ECO:0000313" key="4">
    <source>
        <dbReference type="Proteomes" id="UP000178666"/>
    </source>
</evidence>
<dbReference type="Proteomes" id="UP000178666">
    <property type="component" value="Chromosome"/>
</dbReference>